<dbReference type="Pfam" id="PF00439">
    <property type="entry name" value="Bromodomain"/>
    <property type="match status" value="1"/>
</dbReference>
<dbReference type="SUPFAM" id="SSF47370">
    <property type="entry name" value="Bromodomain"/>
    <property type="match status" value="1"/>
</dbReference>
<dbReference type="Pfam" id="PF00249">
    <property type="entry name" value="Myb_DNA-binding"/>
    <property type="match status" value="1"/>
</dbReference>
<gene>
    <name evidence="6" type="ORF">PVK06_020245</name>
</gene>
<dbReference type="CDD" id="cd04369">
    <property type="entry name" value="Bromodomain"/>
    <property type="match status" value="1"/>
</dbReference>
<dbReference type="SMART" id="SM00297">
    <property type="entry name" value="BROMO"/>
    <property type="match status" value="1"/>
</dbReference>
<sequence>MAGENKSSARPWGTLEELLLVCAVNRHGTKSWDSIASELQNRRLTSSFLPSFTPQLCKDKFFDLKRRFMSTNGASSSSSLVDQLRRIRVEELRREVQERDVSIVSLELKVKRLEEERERSSKEETDLDDRQNILSPDTVAGTPAGGDGSGDLDDRSFNESNSTSQKPELTTLATIIVKDEQNDAGEVVGERKAQVITEPIEPRGENEIDPVRTGEGPVNERLNGEEHDNKKQVSDVQSSASLSKKKRCNGSSKGGSTSREEREGDEVSPAMKRAPAVKPESMVRLLGIIRSHRLGSALDRRQRSQESARYKNLIRQHMDLHRIQTRLDKGVYSECSTKFLRDLLLLFNNLIVFHHKSSPERIAAQQLRALVLKEMTHMLPKQSETDDVAKPNKSSTIVACGKRRSSKAVTKNTSTSTRRGDEKERGVEEKKFDGSCPIATDDMGIRKKRSKERVVSGRRNLLRTSSTSEETKHEYGGNELSSHDAVEKKVDIKKENSNHNNNNKARKKQGAASFLKRMKQNSPREVMEKDEDDDEDDDSEDHSKDEKEKGRVERVTRSSGGRGARAKRGVGRPPKVVAESTGKRGRDNVENEVGLGGTGRARKRGRRDAKLKDSMGDVKEGLEIVKGHTIELDSERDKLKGQVLDSLTANVEEI</sequence>
<keyword evidence="1 2" id="KW-0103">Bromodomain</keyword>
<dbReference type="PANTHER" id="PTHR37888:SF8">
    <property type="entry name" value="HISTONE-LYSINE N-METHYLTRANSFERASE, H3 LYSINE-79 SPECIFIC-LIKE"/>
    <property type="match status" value="1"/>
</dbReference>
<feature type="compositionally biased region" description="Acidic residues" evidence="3">
    <location>
        <begin position="528"/>
        <end position="540"/>
    </location>
</feature>
<dbReference type="InterPro" id="IPR001487">
    <property type="entry name" value="Bromodomain"/>
</dbReference>
<evidence type="ECO:0000256" key="1">
    <source>
        <dbReference type="ARBA" id="ARBA00023117"/>
    </source>
</evidence>
<feature type="domain" description="Bromo" evidence="4">
    <location>
        <begin position="310"/>
        <end position="361"/>
    </location>
</feature>
<dbReference type="PROSITE" id="PS50014">
    <property type="entry name" value="BROMODOMAIN_2"/>
    <property type="match status" value="1"/>
</dbReference>
<dbReference type="PANTHER" id="PTHR37888">
    <property type="entry name" value="DNA-BINDING BROMODOMAIN-CONTAINING PROTEIN"/>
    <property type="match status" value="1"/>
</dbReference>
<dbReference type="Gene3D" id="1.20.920.10">
    <property type="entry name" value="Bromodomain-like"/>
    <property type="match status" value="1"/>
</dbReference>
<dbReference type="InterPro" id="IPR001005">
    <property type="entry name" value="SANT/Myb"/>
</dbReference>
<feature type="domain" description="Myb-like" evidence="5">
    <location>
        <begin position="4"/>
        <end position="65"/>
    </location>
</feature>
<keyword evidence="7" id="KW-1185">Reference proteome</keyword>
<feature type="region of interest" description="Disordered" evidence="3">
    <location>
        <begin position="114"/>
        <end position="166"/>
    </location>
</feature>
<evidence type="ECO:0000256" key="2">
    <source>
        <dbReference type="PROSITE-ProRule" id="PRU00035"/>
    </source>
</evidence>
<evidence type="ECO:0000313" key="6">
    <source>
        <dbReference type="EMBL" id="KAK5825413.1"/>
    </source>
</evidence>
<dbReference type="SMART" id="SM00717">
    <property type="entry name" value="SANT"/>
    <property type="match status" value="1"/>
</dbReference>
<dbReference type="CDD" id="cd00167">
    <property type="entry name" value="SANT"/>
    <property type="match status" value="1"/>
</dbReference>
<dbReference type="InterPro" id="IPR009057">
    <property type="entry name" value="Homeodomain-like_sf"/>
</dbReference>
<comment type="caution">
    <text evidence="6">The sequence shown here is derived from an EMBL/GenBank/DDBJ whole genome shotgun (WGS) entry which is preliminary data.</text>
</comment>
<reference evidence="6 7" key="1">
    <citation type="submission" date="2023-03" db="EMBL/GenBank/DDBJ databases">
        <title>WGS of Gossypium arboreum.</title>
        <authorList>
            <person name="Yu D."/>
        </authorList>
    </citation>
    <scope>NUCLEOTIDE SEQUENCE [LARGE SCALE GENOMIC DNA]</scope>
    <source>
        <tissue evidence="6">Leaf</tissue>
    </source>
</reference>
<evidence type="ECO:0008006" key="8">
    <source>
        <dbReference type="Google" id="ProtNLM"/>
    </source>
</evidence>
<feature type="compositionally biased region" description="Basic and acidic residues" evidence="3">
    <location>
        <begin position="114"/>
        <end position="131"/>
    </location>
</feature>
<organism evidence="6 7">
    <name type="scientific">Gossypium arboreum</name>
    <name type="common">Tree cotton</name>
    <name type="synonym">Gossypium nanking</name>
    <dbReference type="NCBI Taxonomy" id="29729"/>
    <lineage>
        <taxon>Eukaryota</taxon>
        <taxon>Viridiplantae</taxon>
        <taxon>Streptophyta</taxon>
        <taxon>Embryophyta</taxon>
        <taxon>Tracheophyta</taxon>
        <taxon>Spermatophyta</taxon>
        <taxon>Magnoliopsida</taxon>
        <taxon>eudicotyledons</taxon>
        <taxon>Gunneridae</taxon>
        <taxon>Pentapetalae</taxon>
        <taxon>rosids</taxon>
        <taxon>malvids</taxon>
        <taxon>Malvales</taxon>
        <taxon>Malvaceae</taxon>
        <taxon>Malvoideae</taxon>
        <taxon>Gossypium</taxon>
    </lineage>
</organism>
<protein>
    <recommendedName>
        <fullName evidence="8">Bromo domain-containing protein</fullName>
    </recommendedName>
</protein>
<dbReference type="Proteomes" id="UP001358586">
    <property type="component" value="Chromosome 6"/>
</dbReference>
<evidence type="ECO:0000256" key="3">
    <source>
        <dbReference type="SAM" id="MobiDB-lite"/>
    </source>
</evidence>
<evidence type="ECO:0000313" key="7">
    <source>
        <dbReference type="Proteomes" id="UP001358586"/>
    </source>
</evidence>
<evidence type="ECO:0000259" key="5">
    <source>
        <dbReference type="PROSITE" id="PS50090"/>
    </source>
</evidence>
<dbReference type="PROSITE" id="PS50090">
    <property type="entry name" value="MYB_LIKE"/>
    <property type="match status" value="1"/>
</dbReference>
<name>A0ABR0PLV1_GOSAR</name>
<feature type="compositionally biased region" description="Basic and acidic residues" evidence="3">
    <location>
        <begin position="200"/>
        <end position="212"/>
    </location>
</feature>
<feature type="region of interest" description="Disordered" evidence="3">
    <location>
        <begin position="401"/>
        <end position="614"/>
    </location>
</feature>
<dbReference type="Gene3D" id="1.10.10.60">
    <property type="entry name" value="Homeodomain-like"/>
    <property type="match status" value="1"/>
</dbReference>
<feature type="compositionally biased region" description="Polar residues" evidence="3">
    <location>
        <begin position="407"/>
        <end position="417"/>
    </location>
</feature>
<feature type="region of interest" description="Disordered" evidence="3">
    <location>
        <begin position="183"/>
        <end position="276"/>
    </location>
</feature>
<evidence type="ECO:0000259" key="4">
    <source>
        <dbReference type="PROSITE" id="PS50014"/>
    </source>
</evidence>
<dbReference type="EMBL" id="JARKNE010000006">
    <property type="protein sequence ID" value="KAK5825413.1"/>
    <property type="molecule type" value="Genomic_DNA"/>
</dbReference>
<dbReference type="InterPro" id="IPR036427">
    <property type="entry name" value="Bromodomain-like_sf"/>
</dbReference>
<proteinExistence type="predicted"/>
<feature type="compositionally biased region" description="Basic and acidic residues" evidence="3">
    <location>
        <begin position="541"/>
        <end position="556"/>
    </location>
</feature>
<feature type="compositionally biased region" description="Basic and acidic residues" evidence="3">
    <location>
        <begin position="469"/>
        <end position="497"/>
    </location>
</feature>
<dbReference type="SUPFAM" id="SSF46689">
    <property type="entry name" value="Homeodomain-like"/>
    <property type="match status" value="1"/>
</dbReference>
<feature type="compositionally biased region" description="Basic and acidic residues" evidence="3">
    <location>
        <begin position="418"/>
        <end position="433"/>
    </location>
</feature>
<accession>A0ABR0PLV1</accession>
<feature type="compositionally biased region" description="Basic and acidic residues" evidence="3">
    <location>
        <begin position="222"/>
        <end position="233"/>
    </location>
</feature>